<reference evidence="3 4" key="1">
    <citation type="submission" date="2023-11" db="EMBL/GenBank/DDBJ databases">
        <title>An acidophilic fungus is an integral part of prey digestion in a carnivorous sundew plant.</title>
        <authorList>
            <person name="Tsai I.J."/>
        </authorList>
    </citation>
    <scope>NUCLEOTIDE SEQUENCE [LARGE SCALE GENOMIC DNA]</scope>
    <source>
        <strain evidence="3">169a</strain>
    </source>
</reference>
<dbReference type="InterPro" id="IPR036497">
    <property type="entry name" value="GLTP_sf"/>
</dbReference>
<sequence>MATAAFPPGGTYFDNVKRSFTDVPVNAAAGNAISTTEFLEASESLTGLFDVLGSAAFKPVKGDVLGNVKKIRERQLESPAESETLQDLVRNELKTKKHTATEGLVWLVRGLDFTAQALRKNLNAPSEELAASFREAYSNTLKPHHSFIIKPIFSAAMSATPYRKDFYTKLGDDQTKVNEELNVWLKALEAIVAILKEFLATKEAKW</sequence>
<evidence type="ECO:0000259" key="2">
    <source>
        <dbReference type="Pfam" id="PF08718"/>
    </source>
</evidence>
<dbReference type="PANTHER" id="PTHR10219">
    <property type="entry name" value="GLYCOLIPID TRANSFER PROTEIN-RELATED"/>
    <property type="match status" value="1"/>
</dbReference>
<feature type="domain" description="Glycolipid transfer protein" evidence="2">
    <location>
        <begin position="33"/>
        <end position="171"/>
    </location>
</feature>
<dbReference type="Gene3D" id="1.10.3520.10">
    <property type="entry name" value="Glycolipid transfer protein"/>
    <property type="match status" value="1"/>
</dbReference>
<dbReference type="Proteomes" id="UP001303373">
    <property type="component" value="Chromosome 1"/>
</dbReference>
<dbReference type="Pfam" id="PF08718">
    <property type="entry name" value="GLTP"/>
    <property type="match status" value="1"/>
</dbReference>
<evidence type="ECO:0000313" key="3">
    <source>
        <dbReference type="EMBL" id="WPG98100.1"/>
    </source>
</evidence>
<gene>
    <name evidence="3" type="ORF">R9X50_00088600</name>
</gene>
<proteinExistence type="predicted"/>
<dbReference type="GO" id="GO:0005829">
    <property type="term" value="C:cytosol"/>
    <property type="evidence" value="ECO:0007669"/>
    <property type="project" value="TreeGrafter"/>
</dbReference>
<dbReference type="PANTHER" id="PTHR10219:SF25">
    <property type="entry name" value="PLECKSTRIN HOMOLOGY DOMAIN-CONTAINING FAMILY A MEMBER 8"/>
    <property type="match status" value="1"/>
</dbReference>
<dbReference type="GO" id="GO:1902388">
    <property type="term" value="F:ceramide 1-phosphate transfer activity"/>
    <property type="evidence" value="ECO:0007669"/>
    <property type="project" value="TreeGrafter"/>
</dbReference>
<accession>A0AAQ3R2C3</accession>
<dbReference type="GO" id="GO:0016020">
    <property type="term" value="C:membrane"/>
    <property type="evidence" value="ECO:0007669"/>
    <property type="project" value="TreeGrafter"/>
</dbReference>
<name>A0AAQ3R2C3_9PEZI</name>
<evidence type="ECO:0000256" key="1">
    <source>
        <dbReference type="ARBA" id="ARBA00022448"/>
    </source>
</evidence>
<protein>
    <submittedName>
        <fullName evidence="3">Glycolipid transfer protein domain-containing protein</fullName>
    </submittedName>
</protein>
<evidence type="ECO:0000313" key="4">
    <source>
        <dbReference type="Proteomes" id="UP001303373"/>
    </source>
</evidence>
<dbReference type="InterPro" id="IPR014830">
    <property type="entry name" value="Glycolipid_transfer_prot_dom"/>
</dbReference>
<dbReference type="AlphaFoldDB" id="A0AAQ3R2C3"/>
<organism evidence="3 4">
    <name type="scientific">Acrodontium crateriforme</name>
    <dbReference type="NCBI Taxonomy" id="150365"/>
    <lineage>
        <taxon>Eukaryota</taxon>
        <taxon>Fungi</taxon>
        <taxon>Dikarya</taxon>
        <taxon>Ascomycota</taxon>
        <taxon>Pezizomycotina</taxon>
        <taxon>Dothideomycetes</taxon>
        <taxon>Dothideomycetidae</taxon>
        <taxon>Mycosphaerellales</taxon>
        <taxon>Teratosphaeriaceae</taxon>
        <taxon>Acrodontium</taxon>
    </lineage>
</organism>
<dbReference type="SUPFAM" id="SSF110004">
    <property type="entry name" value="Glycolipid transfer protein, GLTP"/>
    <property type="match status" value="1"/>
</dbReference>
<dbReference type="GO" id="GO:1902387">
    <property type="term" value="F:ceramide 1-phosphate binding"/>
    <property type="evidence" value="ECO:0007669"/>
    <property type="project" value="TreeGrafter"/>
</dbReference>
<keyword evidence="1" id="KW-0813">Transport</keyword>
<keyword evidence="4" id="KW-1185">Reference proteome</keyword>
<dbReference type="EMBL" id="CP138580">
    <property type="protein sequence ID" value="WPG98100.1"/>
    <property type="molecule type" value="Genomic_DNA"/>
</dbReference>
<dbReference type="FunFam" id="1.10.3520.10:FF:000001">
    <property type="entry name" value="Pleckstrin domain-containing family A member 8"/>
    <property type="match status" value="1"/>
</dbReference>